<feature type="compositionally biased region" description="Basic and acidic residues" evidence="1">
    <location>
        <begin position="7"/>
        <end position="16"/>
    </location>
</feature>
<feature type="region of interest" description="Disordered" evidence="1">
    <location>
        <begin position="1"/>
        <end position="50"/>
    </location>
</feature>
<dbReference type="EMBL" id="HBEF01021332">
    <property type="protein sequence ID" value="CAD8341061.1"/>
    <property type="molecule type" value="Transcribed_RNA"/>
</dbReference>
<gene>
    <name evidence="2" type="ORF">CAUS1442_LOCUS13196</name>
</gene>
<evidence type="ECO:0000256" key="1">
    <source>
        <dbReference type="SAM" id="MobiDB-lite"/>
    </source>
</evidence>
<organism evidence="2">
    <name type="scientific">Craspedostauros australis</name>
    <dbReference type="NCBI Taxonomy" id="1486917"/>
    <lineage>
        <taxon>Eukaryota</taxon>
        <taxon>Sar</taxon>
        <taxon>Stramenopiles</taxon>
        <taxon>Ochrophyta</taxon>
        <taxon>Bacillariophyta</taxon>
        <taxon>Bacillariophyceae</taxon>
        <taxon>Bacillariophycidae</taxon>
        <taxon>Naviculales</taxon>
        <taxon>Naviculaceae</taxon>
        <taxon>Craspedostauros</taxon>
    </lineage>
</organism>
<name>A0A7S0F5E0_9STRA</name>
<accession>A0A7S0F5E0</accession>
<sequence>MRKRKPGRDTANEARAKKTRTQPATSSPGPSIAPCVAGDQHNTASAATTGPHFTLLPKKLGEGIAKHDPLRLTSIRTQEPWQYRSKTDILAGAPATQPDIAAMKQDAFHLLETLNGASPMERCVLHIFVCATHRFEDDVMAAARRGDTKPIEELEQSMLLVGSAIHCVPARSLVNQRDLARLQSSMPELMGAADDDVAADTVASTVPSMVVSSPADVAK</sequence>
<protein>
    <submittedName>
        <fullName evidence="2">Uncharacterized protein</fullName>
    </submittedName>
</protein>
<dbReference type="AlphaFoldDB" id="A0A7S0F5E0"/>
<evidence type="ECO:0000313" key="2">
    <source>
        <dbReference type="EMBL" id="CAD8341061.1"/>
    </source>
</evidence>
<reference evidence="2" key="1">
    <citation type="submission" date="2021-01" db="EMBL/GenBank/DDBJ databases">
        <authorList>
            <person name="Corre E."/>
            <person name="Pelletier E."/>
            <person name="Niang G."/>
            <person name="Scheremetjew M."/>
            <person name="Finn R."/>
            <person name="Kale V."/>
            <person name="Holt S."/>
            <person name="Cochrane G."/>
            <person name="Meng A."/>
            <person name="Brown T."/>
            <person name="Cohen L."/>
        </authorList>
    </citation>
    <scope>NUCLEOTIDE SEQUENCE</scope>
    <source>
        <strain evidence="2">CCMP3328</strain>
    </source>
</reference>
<proteinExistence type="predicted"/>